<evidence type="ECO:0000313" key="1">
    <source>
        <dbReference type="EMBL" id="JAH50950.1"/>
    </source>
</evidence>
<reference evidence="1" key="1">
    <citation type="submission" date="2014-11" db="EMBL/GenBank/DDBJ databases">
        <authorList>
            <person name="Amaro Gonzalez C."/>
        </authorList>
    </citation>
    <scope>NUCLEOTIDE SEQUENCE</scope>
</reference>
<reference evidence="1" key="2">
    <citation type="journal article" date="2015" name="Fish Shellfish Immunol.">
        <title>Early steps in the European eel (Anguilla anguilla)-Vibrio vulnificus interaction in the gills: Role of the RtxA13 toxin.</title>
        <authorList>
            <person name="Callol A."/>
            <person name="Pajuelo D."/>
            <person name="Ebbesson L."/>
            <person name="Teles M."/>
            <person name="MacKenzie S."/>
            <person name="Amaro C."/>
        </authorList>
    </citation>
    <scope>NUCLEOTIDE SEQUENCE</scope>
</reference>
<proteinExistence type="predicted"/>
<dbReference type="AlphaFoldDB" id="A0A0E9TDH5"/>
<name>A0A0E9TDH5_ANGAN</name>
<dbReference type="EMBL" id="GBXM01057627">
    <property type="protein sequence ID" value="JAH50950.1"/>
    <property type="molecule type" value="Transcribed_RNA"/>
</dbReference>
<sequence length="80" mass="9394">MLLQGFKNQQADVASVEKTSIHNTGTFCIHWVEKFIRVHERIPKVNEYLVTSRMPNPFSHCNLFPSNCVQWFTLHGHQRI</sequence>
<accession>A0A0E9TDH5</accession>
<organism evidence="1">
    <name type="scientific">Anguilla anguilla</name>
    <name type="common">European freshwater eel</name>
    <name type="synonym">Muraena anguilla</name>
    <dbReference type="NCBI Taxonomy" id="7936"/>
    <lineage>
        <taxon>Eukaryota</taxon>
        <taxon>Metazoa</taxon>
        <taxon>Chordata</taxon>
        <taxon>Craniata</taxon>
        <taxon>Vertebrata</taxon>
        <taxon>Euteleostomi</taxon>
        <taxon>Actinopterygii</taxon>
        <taxon>Neopterygii</taxon>
        <taxon>Teleostei</taxon>
        <taxon>Anguilliformes</taxon>
        <taxon>Anguillidae</taxon>
        <taxon>Anguilla</taxon>
    </lineage>
</organism>
<protein>
    <submittedName>
        <fullName evidence="1">Uncharacterized protein</fullName>
    </submittedName>
</protein>